<dbReference type="OrthoDB" id="1641903at2759"/>
<dbReference type="EMBL" id="DS268790">
    <property type="protein sequence ID" value="EFP02066.1"/>
    <property type="molecule type" value="Genomic_DNA"/>
</dbReference>
<dbReference type="eggNOG" id="KOG1292">
    <property type="taxonomic scope" value="Eukaryota"/>
</dbReference>
<evidence type="ECO:0000256" key="3">
    <source>
        <dbReference type="ARBA" id="ARBA00022692"/>
    </source>
</evidence>
<evidence type="ECO:0000256" key="6">
    <source>
        <dbReference type="SAM" id="Phobius"/>
    </source>
</evidence>
<dbReference type="PANTHER" id="PTHR11119">
    <property type="entry name" value="XANTHINE-URACIL / VITAMIN C PERMEASE FAMILY MEMBER"/>
    <property type="match status" value="1"/>
</dbReference>
<evidence type="ECO:0000256" key="2">
    <source>
        <dbReference type="ARBA" id="ARBA00008821"/>
    </source>
</evidence>
<sequence length="367" mass="39890">MTSLHLHVNEIPSPLSILLFGLQLMIICLSALLVVPYIVSDMLCAGQKALEIRVQLISATFVTSVNVIQSTRNVQIFGSCLIAVLIMPILGFTGLVGKISKYIGPVTIVPIMSLLTIGTVPDIEQKMEPPGGEARTDRNASLAVLEKTPWKTLQTYALRSQGKLVFPLEHQSCLCSCCILAALWGVGSGITCYVENIAIMSVTMVTSRITMQIAGVLLILAGIVSKFAAFLSMILEPIIGGLLAMGMCLINGVSLSNLAVSIPPKRNKTIDDVFGSLLTIRMLIGGLIAFTLDNIAPGASRKQSGFLDDEDIEEKLGVEYNGYAFPSSVNKFFFNYSWLTYLPVIPSRSAIQEIEDDRRREISMEKI</sequence>
<dbReference type="AlphaFoldDB" id="E3NKA5"/>
<evidence type="ECO:0000313" key="7">
    <source>
        <dbReference type="EMBL" id="EFP02066.1"/>
    </source>
</evidence>
<dbReference type="GO" id="GO:0016020">
    <property type="term" value="C:membrane"/>
    <property type="evidence" value="ECO:0007669"/>
    <property type="project" value="UniProtKB-SubCell"/>
</dbReference>
<dbReference type="HOGENOM" id="CLU_754869_0_0_1"/>
<keyword evidence="4 6" id="KW-1133">Transmembrane helix</keyword>
<feature type="transmembrane region" description="Helical" evidence="6">
    <location>
        <begin position="15"/>
        <end position="39"/>
    </location>
</feature>
<evidence type="ECO:0000256" key="1">
    <source>
        <dbReference type="ARBA" id="ARBA00004141"/>
    </source>
</evidence>
<feature type="transmembrane region" description="Helical" evidence="6">
    <location>
        <begin position="241"/>
        <end position="261"/>
    </location>
</feature>
<keyword evidence="8" id="KW-1185">Reference proteome</keyword>
<dbReference type="Proteomes" id="UP000008281">
    <property type="component" value="Unassembled WGS sequence"/>
</dbReference>
<dbReference type="InParanoid" id="E3NKA5"/>
<gene>
    <name evidence="7" type="ORF">CRE_15040</name>
</gene>
<keyword evidence="5 6" id="KW-0472">Membrane</keyword>
<proteinExistence type="inferred from homology"/>
<comment type="similarity">
    <text evidence="2">Belongs to the nucleobase:cation symporter-2 (NCS2) (TC 2.A.40) family.</text>
</comment>
<evidence type="ECO:0000256" key="5">
    <source>
        <dbReference type="ARBA" id="ARBA00023136"/>
    </source>
</evidence>
<evidence type="ECO:0000313" key="8">
    <source>
        <dbReference type="Proteomes" id="UP000008281"/>
    </source>
</evidence>
<feature type="transmembrane region" description="Helical" evidence="6">
    <location>
        <begin position="273"/>
        <end position="292"/>
    </location>
</feature>
<name>E3NKA5_CAERE</name>
<dbReference type="STRING" id="31234.E3NKA5"/>
<feature type="transmembrane region" description="Helical" evidence="6">
    <location>
        <begin position="213"/>
        <end position="235"/>
    </location>
</feature>
<protein>
    <submittedName>
        <fullName evidence="7">Uncharacterized protein</fullName>
    </submittedName>
</protein>
<reference evidence="7" key="1">
    <citation type="submission" date="2007-07" db="EMBL/GenBank/DDBJ databases">
        <title>PCAP assembly of the Caenorhabditis remanei genome.</title>
        <authorList>
            <consortium name="The Caenorhabditis remanei Sequencing Consortium"/>
            <person name="Wilson R.K."/>
        </authorList>
    </citation>
    <scope>NUCLEOTIDE SEQUENCE [LARGE SCALE GENOMIC DNA]</scope>
    <source>
        <strain evidence="7">PB4641</strain>
    </source>
</reference>
<keyword evidence="3 6" id="KW-0812">Transmembrane</keyword>
<accession>E3NKA5</accession>
<comment type="subcellular location">
    <subcellularLocation>
        <location evidence="1">Membrane</location>
        <topology evidence="1">Multi-pass membrane protein</topology>
    </subcellularLocation>
</comment>
<dbReference type="GO" id="GO:0022857">
    <property type="term" value="F:transmembrane transporter activity"/>
    <property type="evidence" value="ECO:0007669"/>
    <property type="project" value="InterPro"/>
</dbReference>
<organism evidence="8">
    <name type="scientific">Caenorhabditis remanei</name>
    <name type="common">Caenorhabditis vulgaris</name>
    <dbReference type="NCBI Taxonomy" id="31234"/>
    <lineage>
        <taxon>Eukaryota</taxon>
        <taxon>Metazoa</taxon>
        <taxon>Ecdysozoa</taxon>
        <taxon>Nematoda</taxon>
        <taxon>Chromadorea</taxon>
        <taxon>Rhabditida</taxon>
        <taxon>Rhabditina</taxon>
        <taxon>Rhabditomorpha</taxon>
        <taxon>Rhabditoidea</taxon>
        <taxon>Rhabditidae</taxon>
        <taxon>Peloderinae</taxon>
        <taxon>Caenorhabditis</taxon>
    </lineage>
</organism>
<dbReference type="InterPro" id="IPR006043">
    <property type="entry name" value="NCS2"/>
</dbReference>
<feature type="transmembrane region" description="Helical" evidence="6">
    <location>
        <begin position="76"/>
        <end position="96"/>
    </location>
</feature>
<dbReference type="Pfam" id="PF00860">
    <property type="entry name" value="Xan_ur_permease"/>
    <property type="match status" value="2"/>
</dbReference>
<evidence type="ECO:0000256" key="4">
    <source>
        <dbReference type="ARBA" id="ARBA00022989"/>
    </source>
</evidence>